<dbReference type="InterPro" id="IPR041497">
    <property type="entry name" value="Thump-like"/>
</dbReference>
<feature type="domain" description="THUMP-like" evidence="1">
    <location>
        <begin position="323"/>
        <end position="377"/>
    </location>
</feature>
<evidence type="ECO:0000313" key="4">
    <source>
        <dbReference type="Proteomes" id="UP000028933"/>
    </source>
</evidence>
<dbReference type="GO" id="GO:0032259">
    <property type="term" value="P:methylation"/>
    <property type="evidence" value="ECO:0007669"/>
    <property type="project" value="UniProtKB-KW"/>
</dbReference>
<gene>
    <name evidence="3" type="ORF">BD94_2243</name>
</gene>
<proteinExistence type="predicted"/>
<evidence type="ECO:0000259" key="1">
    <source>
        <dbReference type="Pfam" id="PF18096"/>
    </source>
</evidence>
<reference evidence="3" key="2">
    <citation type="journal article" date="2015" name="Genome Biol. Evol.">
        <title>Complete Genome Sequence and Transcriptomic Analysis of the Novel Pathogen Elizabethkingia anophelis in Response to Oxidative Stress.</title>
        <authorList>
            <person name="Li Y."/>
            <person name="Liu Y."/>
            <person name="Chew S.C."/>
            <person name="Tay M."/>
            <person name="Salido M.M."/>
            <person name="Teo J."/>
            <person name="Lauro F.M."/>
            <person name="Givskov M."/>
            <person name="Yang L."/>
        </authorList>
    </citation>
    <scope>NUCLEOTIDE SEQUENCE</scope>
    <source>
        <strain evidence="3">NUHP1</strain>
    </source>
</reference>
<organism evidence="3 4">
    <name type="scientific">Elizabethkingia anophelis NUHP1</name>
    <dbReference type="NCBI Taxonomy" id="1338011"/>
    <lineage>
        <taxon>Bacteria</taxon>
        <taxon>Pseudomonadati</taxon>
        <taxon>Bacteroidota</taxon>
        <taxon>Flavobacteriia</taxon>
        <taxon>Flavobacteriales</taxon>
        <taxon>Weeksellaceae</taxon>
        <taxon>Elizabethkingia</taxon>
    </lineage>
</organism>
<evidence type="ECO:0000259" key="2">
    <source>
        <dbReference type="Pfam" id="PF22013"/>
    </source>
</evidence>
<feature type="domain" description="PG-1098 ferredoxin-like" evidence="2">
    <location>
        <begin position="278"/>
        <end position="321"/>
    </location>
</feature>
<dbReference type="GO" id="GO:0008168">
    <property type="term" value="F:methyltransferase activity"/>
    <property type="evidence" value="ECO:0007669"/>
    <property type="project" value="UniProtKB-KW"/>
</dbReference>
<sequence>MEFSHILRPEVQQFIKDNSRQDLTKLLLSGSPFSDISIQEIAQQIKGRQAAEKKFPFLLQDGIVFPPQLNLEQASSEITAAFKASLFSGESLLDLTSGFGIDAYYLSANFNQTTLVEQNENLLNIVAHNWLILNKINTVYLNLDLSKFLEKNDQKFSLIYLDPARRDTHNRKKFLLEDLSPDITEIQNKLFEFTDKVVVKLSPLMDISMLVSQVSGISEIYIIAVKNEVKELLIVIEKDFNQSPTVKIHNLESSEPSLEVTFSTIQQSKPIFGEASEYLYIPNNAVLKSGAFNFISEYYNLEKLHPNTHLYTSTDFIEDFPGRVLKVVTVEAKKIEKGERFNIISKNYPLTPDEIKKKYKIKDGGNQYLIFTQSQKGKIILKSI</sequence>
<dbReference type="CDD" id="cd02440">
    <property type="entry name" value="AdoMet_MTases"/>
    <property type="match status" value="1"/>
</dbReference>
<dbReference type="Pfam" id="PF22013">
    <property type="entry name" value="PG_1098_Fer"/>
    <property type="match status" value="1"/>
</dbReference>
<protein>
    <submittedName>
        <fullName evidence="3">SAM-dependent methyltransferase</fullName>
    </submittedName>
</protein>
<dbReference type="InterPro" id="IPR054168">
    <property type="entry name" value="PG_1098_Fer"/>
</dbReference>
<evidence type="ECO:0000313" key="3">
    <source>
        <dbReference type="EMBL" id="AIL46018.1"/>
    </source>
</evidence>
<dbReference type="HOGENOM" id="CLU_038123_0_0_10"/>
<dbReference type="EMBL" id="CP007547">
    <property type="protein sequence ID" value="AIL46018.1"/>
    <property type="molecule type" value="Genomic_DNA"/>
</dbReference>
<keyword evidence="3" id="KW-0489">Methyltransferase</keyword>
<name>A0A077EHI6_9FLAO</name>
<dbReference type="AlphaFoldDB" id="A0A077EHI6"/>
<dbReference type="Pfam" id="PF18096">
    <property type="entry name" value="Thump_like"/>
    <property type="match status" value="1"/>
</dbReference>
<dbReference type="STRING" id="1338011.BD94_2243"/>
<dbReference type="Gene3D" id="3.40.50.150">
    <property type="entry name" value="Vaccinia Virus protein VP39"/>
    <property type="match status" value="1"/>
</dbReference>
<dbReference type="eggNOG" id="COG0742">
    <property type="taxonomic scope" value="Bacteria"/>
</dbReference>
<accession>A0A077EHI6</accession>
<dbReference type="Proteomes" id="UP000028933">
    <property type="component" value="Chromosome"/>
</dbReference>
<dbReference type="Gene3D" id="1.10.10.1110">
    <property type="entry name" value="Methyltransferase PG1098, N-terminal domain"/>
    <property type="match status" value="1"/>
</dbReference>
<reference evidence="3" key="1">
    <citation type="journal article" date="2013" name="Lancet">
        <title>First case of E anophelis outbreak in an intensive-care unit.</title>
        <authorList>
            <person name="Teo J."/>
            <person name="Tan S.Y."/>
            <person name="Tay M."/>
            <person name="Ding Y."/>
            <person name="Kjelleberg S."/>
            <person name="Givskov M."/>
            <person name="Lin R.T."/>
            <person name="Yang L."/>
        </authorList>
    </citation>
    <scope>NUCLEOTIDE SEQUENCE [LARGE SCALE GENOMIC DNA]</scope>
    <source>
        <strain evidence="3">NUHP1</strain>
    </source>
</reference>
<dbReference type="RefSeq" id="WP_024564201.1">
    <property type="nucleotide sequence ID" value="NZ_CP007547.1"/>
</dbReference>
<dbReference type="InterPro" id="IPR029063">
    <property type="entry name" value="SAM-dependent_MTases_sf"/>
</dbReference>
<dbReference type="KEGG" id="eao:BD94_2243"/>
<keyword evidence="3" id="KW-0808">Transferase</keyword>
<dbReference type="SUPFAM" id="SSF53335">
    <property type="entry name" value="S-adenosyl-L-methionine-dependent methyltransferases"/>
    <property type="match status" value="1"/>
</dbReference>